<evidence type="ECO:0000256" key="6">
    <source>
        <dbReference type="SAM" id="Phobius"/>
    </source>
</evidence>
<proteinExistence type="predicted"/>
<keyword evidence="2 6" id="KW-0812">Transmembrane</keyword>
<dbReference type="VEuPathDB" id="FungiDB:FUN_013592"/>
<dbReference type="InterPro" id="IPR007667">
    <property type="entry name" value="Hypoxia_induced_domain"/>
</dbReference>
<feature type="transmembrane region" description="Helical" evidence="6">
    <location>
        <begin position="192"/>
        <end position="211"/>
    </location>
</feature>
<evidence type="ECO:0000259" key="7">
    <source>
        <dbReference type="PROSITE" id="PS51503"/>
    </source>
</evidence>
<name>A0A2N0PLH8_9GLOM</name>
<protein>
    <recommendedName>
        <fullName evidence="7">HIG1 domain-containing protein</fullName>
    </recommendedName>
</protein>
<comment type="subcellular location">
    <subcellularLocation>
        <location evidence="1">Mitochondrion membrane</location>
    </subcellularLocation>
</comment>
<reference evidence="8 9" key="1">
    <citation type="submission" date="2016-04" db="EMBL/GenBank/DDBJ databases">
        <title>Genome analyses suggest a sexual origin of heterokaryosis in a supposedly ancient asexual fungus.</title>
        <authorList>
            <person name="Ropars J."/>
            <person name="Sedzielewska K."/>
            <person name="Noel J."/>
            <person name="Charron P."/>
            <person name="Farinelli L."/>
            <person name="Marton T."/>
            <person name="Kruger M."/>
            <person name="Pelin A."/>
            <person name="Brachmann A."/>
            <person name="Corradi N."/>
        </authorList>
    </citation>
    <scope>NUCLEOTIDE SEQUENCE [LARGE SCALE GENOMIC DNA]</scope>
    <source>
        <strain evidence="8 9">A5</strain>
    </source>
</reference>
<gene>
    <name evidence="8" type="ORF">RhiirA5_399736</name>
</gene>
<dbReference type="VEuPathDB" id="FungiDB:RhiirFUN_019922"/>
<comment type="caution">
    <text evidence="8">The sequence shown here is derived from an EMBL/GenBank/DDBJ whole genome shotgun (WGS) entry which is preliminary data.</text>
</comment>
<keyword evidence="4" id="KW-0496">Mitochondrion</keyword>
<dbReference type="VEuPathDB" id="FungiDB:RhiirA1_532963"/>
<sequence>MLDYLPNELIIETFTYVLYSTSYKELANLRRTNKRWRDCINFVIRNEIIATYGLGKKWWCWVKILYSGEGGFYTHNNPVSFDCIDNTFCFKVSEKLFYPRKIRKIAVEFCNNKVYYCSEIIIKVNNIKNKQVHKNDSGSVHFVNNKEIGEIKLDYIKIMSQQTNSSSSNAQSQIKYESLNRRIIRKFKEQPLIPLGMFATVFALVGATIGFTRGDSTTMQRFLRFRVAAQGFTVVALAGAPVYYQINRYIKKNQN</sequence>
<dbReference type="VEuPathDB" id="FungiDB:RhiirA1_414764"/>
<evidence type="ECO:0000256" key="1">
    <source>
        <dbReference type="ARBA" id="ARBA00004325"/>
    </source>
</evidence>
<evidence type="ECO:0000313" key="9">
    <source>
        <dbReference type="Proteomes" id="UP000232722"/>
    </source>
</evidence>
<dbReference type="PROSITE" id="PS51503">
    <property type="entry name" value="HIG1"/>
    <property type="match status" value="1"/>
</dbReference>
<dbReference type="PANTHER" id="PTHR12297:SF3">
    <property type="entry name" value="HIG1 DOMAIN FAMILY MEMBER 1A"/>
    <property type="match status" value="1"/>
</dbReference>
<dbReference type="SUPFAM" id="SSF81383">
    <property type="entry name" value="F-box domain"/>
    <property type="match status" value="1"/>
</dbReference>
<dbReference type="VEuPathDB" id="FungiDB:RhiirFUN_019921"/>
<dbReference type="Pfam" id="PF04588">
    <property type="entry name" value="HIG_1_N"/>
    <property type="match status" value="1"/>
</dbReference>
<dbReference type="CDD" id="cd09917">
    <property type="entry name" value="F-box_SF"/>
    <property type="match status" value="1"/>
</dbReference>
<keyword evidence="5 6" id="KW-0472">Membrane</keyword>
<accession>A0A2N0PLH8</accession>
<dbReference type="GO" id="GO:0097250">
    <property type="term" value="P:mitochondrial respirasome assembly"/>
    <property type="evidence" value="ECO:0007669"/>
    <property type="project" value="TreeGrafter"/>
</dbReference>
<dbReference type="VEuPathDB" id="FungiDB:FUN_013591"/>
<dbReference type="AlphaFoldDB" id="A0A2N0PLH8"/>
<organism evidence="8 9">
    <name type="scientific">Rhizophagus irregularis</name>
    <dbReference type="NCBI Taxonomy" id="588596"/>
    <lineage>
        <taxon>Eukaryota</taxon>
        <taxon>Fungi</taxon>
        <taxon>Fungi incertae sedis</taxon>
        <taxon>Mucoromycota</taxon>
        <taxon>Glomeromycotina</taxon>
        <taxon>Glomeromycetes</taxon>
        <taxon>Glomerales</taxon>
        <taxon>Glomeraceae</taxon>
        <taxon>Rhizophagus</taxon>
    </lineage>
</organism>
<dbReference type="Gene3D" id="6.10.140.1320">
    <property type="match status" value="1"/>
</dbReference>
<evidence type="ECO:0000256" key="4">
    <source>
        <dbReference type="ARBA" id="ARBA00023128"/>
    </source>
</evidence>
<evidence type="ECO:0000313" key="8">
    <source>
        <dbReference type="EMBL" id="PKC07642.1"/>
    </source>
</evidence>
<evidence type="ECO:0000256" key="5">
    <source>
        <dbReference type="ARBA" id="ARBA00023136"/>
    </source>
</evidence>
<dbReference type="InterPro" id="IPR036047">
    <property type="entry name" value="F-box-like_dom_sf"/>
</dbReference>
<dbReference type="EMBL" id="LLXJ01000620">
    <property type="protein sequence ID" value="PKC07642.1"/>
    <property type="molecule type" value="Genomic_DNA"/>
</dbReference>
<dbReference type="PANTHER" id="PTHR12297">
    <property type="entry name" value="HYPOXIA-INDUCBILE GENE 1 HIG1 -RELATED"/>
    <property type="match status" value="1"/>
</dbReference>
<dbReference type="Proteomes" id="UP000232722">
    <property type="component" value="Unassembled WGS sequence"/>
</dbReference>
<dbReference type="InterPro" id="IPR050355">
    <property type="entry name" value="RCF1"/>
</dbReference>
<dbReference type="GO" id="GO:0031966">
    <property type="term" value="C:mitochondrial membrane"/>
    <property type="evidence" value="ECO:0007669"/>
    <property type="project" value="UniProtKB-SubCell"/>
</dbReference>
<evidence type="ECO:0000256" key="3">
    <source>
        <dbReference type="ARBA" id="ARBA00022989"/>
    </source>
</evidence>
<evidence type="ECO:0000256" key="2">
    <source>
        <dbReference type="ARBA" id="ARBA00022692"/>
    </source>
</evidence>
<feature type="domain" description="HIG1" evidence="7">
    <location>
        <begin position="164"/>
        <end position="255"/>
    </location>
</feature>
<keyword evidence="3 6" id="KW-1133">Transmembrane helix</keyword>
<feature type="transmembrane region" description="Helical" evidence="6">
    <location>
        <begin position="223"/>
        <end position="244"/>
    </location>
</feature>
<reference evidence="8 9" key="2">
    <citation type="submission" date="2017-09" db="EMBL/GenBank/DDBJ databases">
        <title>Extensive intraspecific genome diversity in a model arbuscular mycorrhizal fungus.</title>
        <authorList>
            <person name="Chen E.C."/>
            <person name="Morin E."/>
            <person name="Beaudet D."/>
            <person name="Noel J."/>
            <person name="Ndikumana S."/>
            <person name="Charron P."/>
            <person name="St-Onge C."/>
            <person name="Giorgi J."/>
            <person name="Grigoriev I.V."/>
            <person name="Roux C."/>
            <person name="Martin F.M."/>
            <person name="Corradi N."/>
        </authorList>
    </citation>
    <scope>NUCLEOTIDE SEQUENCE [LARGE SCALE GENOMIC DNA]</scope>
    <source>
        <strain evidence="8 9">A5</strain>
    </source>
</reference>